<feature type="chain" id="PRO_5035432121" evidence="3">
    <location>
        <begin position="20"/>
        <end position="183"/>
    </location>
</feature>
<feature type="compositionally biased region" description="Polar residues" evidence="1">
    <location>
        <begin position="161"/>
        <end position="183"/>
    </location>
</feature>
<name>A0A8M1KVJ6_CLUHA</name>
<proteinExistence type="predicted"/>
<dbReference type="AlphaFoldDB" id="A0A8M1KVJ6"/>
<keyword evidence="2" id="KW-1133">Transmembrane helix</keyword>
<evidence type="ECO:0000313" key="4">
    <source>
        <dbReference type="Proteomes" id="UP000515152"/>
    </source>
</evidence>
<evidence type="ECO:0000256" key="1">
    <source>
        <dbReference type="SAM" id="MobiDB-lite"/>
    </source>
</evidence>
<dbReference type="RefSeq" id="XP_042566690.1">
    <property type="nucleotide sequence ID" value="XM_042710756.1"/>
</dbReference>
<accession>A0A8M1KVJ6</accession>
<feature type="signal peptide" evidence="3">
    <location>
        <begin position="1"/>
        <end position="19"/>
    </location>
</feature>
<feature type="transmembrane region" description="Helical" evidence="2">
    <location>
        <begin position="31"/>
        <end position="49"/>
    </location>
</feature>
<dbReference type="Proteomes" id="UP000515152">
    <property type="component" value="Chromosome 20"/>
</dbReference>
<keyword evidence="2" id="KW-0472">Membrane</keyword>
<sequence length="183" mass="19528">MHLLSMLSLLVVGLASTTGYEDDSGYPSRELAVHIGTAIVFSIVVFCCCRGMKWCCKKSNAPVTSGSGQPVYIHAPSAERQPWLQPPSSAQPWDSDPPSYDLVGPEYCYPYTPAAPPPEAPVGEGGEGGRGAPPPPPRSTPLDPGPQYQPRGWGGGLDDFLTSSPPNMDTNTDTYVYNSDKLN</sequence>
<protein>
    <submittedName>
        <fullName evidence="5">Tyrosine-protein phosphatase non-receptor type 23-like isoform X2</fullName>
    </submittedName>
</protein>
<keyword evidence="2" id="KW-0812">Transmembrane</keyword>
<keyword evidence="3" id="KW-0732">Signal</keyword>
<evidence type="ECO:0000256" key="2">
    <source>
        <dbReference type="SAM" id="Phobius"/>
    </source>
</evidence>
<gene>
    <name evidence="5" type="primary">LOC116225143</name>
</gene>
<dbReference type="GeneID" id="116225143"/>
<feature type="region of interest" description="Disordered" evidence="1">
    <location>
        <begin position="80"/>
        <end position="101"/>
    </location>
</feature>
<evidence type="ECO:0000313" key="5">
    <source>
        <dbReference type="RefSeq" id="XP_042566690.1"/>
    </source>
</evidence>
<feature type="region of interest" description="Disordered" evidence="1">
    <location>
        <begin position="114"/>
        <end position="183"/>
    </location>
</feature>
<reference evidence="5" key="1">
    <citation type="submission" date="2025-08" db="UniProtKB">
        <authorList>
            <consortium name="RefSeq"/>
        </authorList>
    </citation>
    <scope>IDENTIFICATION</scope>
</reference>
<evidence type="ECO:0000256" key="3">
    <source>
        <dbReference type="SAM" id="SignalP"/>
    </source>
</evidence>
<organism evidence="4 5">
    <name type="scientific">Clupea harengus</name>
    <name type="common">Atlantic herring</name>
    <dbReference type="NCBI Taxonomy" id="7950"/>
    <lineage>
        <taxon>Eukaryota</taxon>
        <taxon>Metazoa</taxon>
        <taxon>Chordata</taxon>
        <taxon>Craniata</taxon>
        <taxon>Vertebrata</taxon>
        <taxon>Euteleostomi</taxon>
        <taxon>Actinopterygii</taxon>
        <taxon>Neopterygii</taxon>
        <taxon>Teleostei</taxon>
        <taxon>Clupei</taxon>
        <taxon>Clupeiformes</taxon>
        <taxon>Clupeoidei</taxon>
        <taxon>Clupeidae</taxon>
        <taxon>Clupea</taxon>
    </lineage>
</organism>
<keyword evidence="4" id="KW-1185">Reference proteome</keyword>